<keyword evidence="5 6" id="KW-0472">Membrane</keyword>
<feature type="transmembrane region" description="Helical" evidence="6">
    <location>
        <begin position="6"/>
        <end position="29"/>
    </location>
</feature>
<dbReference type="NCBIfam" id="TIGR03717">
    <property type="entry name" value="R_switched_YjbE"/>
    <property type="match status" value="1"/>
</dbReference>
<evidence type="ECO:0000256" key="5">
    <source>
        <dbReference type="ARBA" id="ARBA00023136"/>
    </source>
</evidence>
<dbReference type="InterPro" id="IPR005496">
    <property type="entry name" value="Integral_membrane_TerC"/>
</dbReference>
<proteinExistence type="inferred from homology"/>
<dbReference type="Proteomes" id="UP001310386">
    <property type="component" value="Unassembled WGS sequence"/>
</dbReference>
<dbReference type="PANTHER" id="PTHR30238:SF4">
    <property type="entry name" value="SLL1022 PROTEIN"/>
    <property type="match status" value="1"/>
</dbReference>
<keyword evidence="3 6" id="KW-0812">Transmembrane</keyword>
<keyword evidence="4 6" id="KW-1133">Transmembrane helix</keyword>
<dbReference type="PANTHER" id="PTHR30238">
    <property type="entry name" value="MEMBRANE BOUND PREDICTED REDOX MODULATOR"/>
    <property type="match status" value="1"/>
</dbReference>
<organism evidence="7 8">
    <name type="scientific">Ferviditalea candida</name>
    <dbReference type="NCBI Taxonomy" id="3108399"/>
    <lineage>
        <taxon>Bacteria</taxon>
        <taxon>Bacillati</taxon>
        <taxon>Bacillota</taxon>
        <taxon>Bacilli</taxon>
        <taxon>Bacillales</taxon>
        <taxon>Paenibacillaceae</taxon>
        <taxon>Ferviditalea</taxon>
    </lineage>
</organism>
<evidence type="ECO:0000256" key="3">
    <source>
        <dbReference type="ARBA" id="ARBA00022692"/>
    </source>
</evidence>
<sequence length="231" mass="24825">MLESAILFLEIMLINIVLSGDNAVVIAMASKNLPAKQRKQAIWWGAFGAVALRIILTVAAVMVLQIPYIQSAGALLLMYIAFKLLSDDGGHADIKQAGTLFSAVWTIIVADFIMSLDNVLGIAAVAEGRYILIILGVGLSIPLIIWGSGMIVKLLLKFPLLMYLGSGILAFTAGGIFVNDEKLGGLFRGQIWHWMLPILVTIAVVVGGFSKKWIPVKDSSGNPISETADME</sequence>
<evidence type="ECO:0000256" key="2">
    <source>
        <dbReference type="ARBA" id="ARBA00007511"/>
    </source>
</evidence>
<keyword evidence="8" id="KW-1185">Reference proteome</keyword>
<dbReference type="RefSeq" id="WP_371753370.1">
    <property type="nucleotide sequence ID" value="NZ_JAYJLD010000006.1"/>
</dbReference>
<protein>
    <submittedName>
        <fullName evidence="7">TerC family protein</fullName>
    </submittedName>
</protein>
<evidence type="ECO:0000313" key="7">
    <source>
        <dbReference type="EMBL" id="MEB3101264.1"/>
    </source>
</evidence>
<feature type="transmembrane region" description="Helical" evidence="6">
    <location>
        <begin position="128"/>
        <end position="148"/>
    </location>
</feature>
<feature type="transmembrane region" description="Helical" evidence="6">
    <location>
        <begin position="160"/>
        <end position="179"/>
    </location>
</feature>
<comment type="subcellular location">
    <subcellularLocation>
        <location evidence="1">Membrane</location>
        <topology evidence="1">Multi-pass membrane protein</topology>
    </subcellularLocation>
</comment>
<reference evidence="7" key="1">
    <citation type="submission" date="2023-12" db="EMBL/GenBank/DDBJ databases">
        <title>Fervidustalea candida gen. nov., sp. nov., a novel member of the family Paenibacillaceae isolated from a geothermal area.</title>
        <authorList>
            <person name="Li W.-J."/>
            <person name="Jiao J.-Y."/>
            <person name="Chen Y."/>
        </authorList>
    </citation>
    <scope>NUCLEOTIDE SEQUENCE</scope>
    <source>
        <strain evidence="7">SYSU GA230002</strain>
    </source>
</reference>
<feature type="transmembrane region" description="Helical" evidence="6">
    <location>
        <begin position="41"/>
        <end position="62"/>
    </location>
</feature>
<feature type="transmembrane region" description="Helical" evidence="6">
    <location>
        <begin position="68"/>
        <end position="85"/>
    </location>
</feature>
<dbReference type="Pfam" id="PF03741">
    <property type="entry name" value="TerC"/>
    <property type="match status" value="1"/>
</dbReference>
<accession>A0ABU5ZFJ3</accession>
<evidence type="ECO:0000256" key="4">
    <source>
        <dbReference type="ARBA" id="ARBA00022989"/>
    </source>
</evidence>
<comment type="similarity">
    <text evidence="2">Belongs to the TerC family.</text>
</comment>
<feature type="transmembrane region" description="Helical" evidence="6">
    <location>
        <begin position="191"/>
        <end position="209"/>
    </location>
</feature>
<evidence type="ECO:0000256" key="6">
    <source>
        <dbReference type="SAM" id="Phobius"/>
    </source>
</evidence>
<evidence type="ECO:0000313" key="8">
    <source>
        <dbReference type="Proteomes" id="UP001310386"/>
    </source>
</evidence>
<name>A0ABU5ZFJ3_9BACL</name>
<evidence type="ECO:0000256" key="1">
    <source>
        <dbReference type="ARBA" id="ARBA00004141"/>
    </source>
</evidence>
<dbReference type="InterPro" id="IPR022301">
    <property type="entry name" value="Integral_membrane_YjbE"/>
</dbReference>
<gene>
    <name evidence="7" type="ORF">VF724_06250</name>
</gene>
<dbReference type="EMBL" id="JAYJLD010000006">
    <property type="protein sequence ID" value="MEB3101264.1"/>
    <property type="molecule type" value="Genomic_DNA"/>
</dbReference>
<comment type="caution">
    <text evidence="7">The sequence shown here is derived from an EMBL/GenBank/DDBJ whole genome shotgun (WGS) entry which is preliminary data.</text>
</comment>
<feature type="transmembrane region" description="Helical" evidence="6">
    <location>
        <begin position="97"/>
        <end position="116"/>
    </location>
</feature>